<comment type="cofactor">
    <cofactor evidence="1 10">
        <name>Mg(2+)</name>
        <dbReference type="ChEBI" id="CHEBI:18420"/>
    </cofactor>
</comment>
<evidence type="ECO:0000256" key="10">
    <source>
        <dbReference type="RuleBase" id="RU366055"/>
    </source>
</evidence>
<dbReference type="Proteomes" id="UP000023795">
    <property type="component" value="Unassembled WGS sequence"/>
</dbReference>
<gene>
    <name evidence="14" type="ORF">MOMA_03950</name>
</gene>
<evidence type="ECO:0000256" key="4">
    <source>
        <dbReference type="ARBA" id="ARBA00022723"/>
    </source>
</evidence>
<evidence type="ECO:0000256" key="3">
    <source>
        <dbReference type="ARBA" id="ARBA00022722"/>
    </source>
</evidence>
<dbReference type="EMBL" id="ANIN01000001">
    <property type="protein sequence ID" value="ELA09526.1"/>
    <property type="molecule type" value="Genomic_DNA"/>
</dbReference>
<dbReference type="InterPro" id="IPR040255">
    <property type="entry name" value="Non-specific_endonuclease"/>
</dbReference>
<evidence type="ECO:0000259" key="12">
    <source>
        <dbReference type="SMART" id="SM00477"/>
    </source>
</evidence>
<dbReference type="AlphaFoldDB" id="L2F9T6"/>
<organism evidence="14 15">
    <name type="scientific">Moraxella macacae 0408225</name>
    <dbReference type="NCBI Taxonomy" id="1230338"/>
    <lineage>
        <taxon>Bacteria</taxon>
        <taxon>Pseudomonadati</taxon>
        <taxon>Pseudomonadota</taxon>
        <taxon>Gammaproteobacteria</taxon>
        <taxon>Moraxellales</taxon>
        <taxon>Moraxellaceae</taxon>
        <taxon>Moraxella</taxon>
    </lineage>
</organism>
<protein>
    <recommendedName>
        <fullName evidence="10">Endonuclease</fullName>
        <ecNumber evidence="10">3.1.30.-</ecNumber>
    </recommendedName>
</protein>
<dbReference type="InterPro" id="IPR020821">
    <property type="entry name" value="ENPP1-3/EXOG-like_nuc-like"/>
</dbReference>
<evidence type="ECO:0000256" key="1">
    <source>
        <dbReference type="ARBA" id="ARBA00001946"/>
    </source>
</evidence>
<feature type="active site" description="Proton acceptor" evidence="8">
    <location>
        <position position="140"/>
    </location>
</feature>
<keyword evidence="7" id="KW-0460">Magnesium</keyword>
<keyword evidence="4 9" id="KW-0479">Metal-binding</keyword>
<comment type="caution">
    <text evidence="14">The sequence shown here is derived from an EMBL/GenBank/DDBJ whole genome shotgun (WGS) entry which is preliminary data.</text>
</comment>
<evidence type="ECO:0000256" key="11">
    <source>
        <dbReference type="SAM" id="SignalP"/>
    </source>
</evidence>
<keyword evidence="6 10" id="KW-0378">Hydrolase</keyword>
<dbReference type="InterPro" id="IPR044929">
    <property type="entry name" value="DNA/RNA_non-sp_Endonuclease_sf"/>
</dbReference>
<dbReference type="GO" id="GO:0046872">
    <property type="term" value="F:metal ion binding"/>
    <property type="evidence" value="ECO:0007669"/>
    <property type="project" value="UniProtKB-KW"/>
</dbReference>
<accession>L2F9T6</accession>
<evidence type="ECO:0000259" key="13">
    <source>
        <dbReference type="SMART" id="SM00892"/>
    </source>
</evidence>
<evidence type="ECO:0000256" key="9">
    <source>
        <dbReference type="PIRSR" id="PIRSR640255-2"/>
    </source>
</evidence>
<dbReference type="InterPro" id="IPR001604">
    <property type="entry name" value="Endo_G_ENPP1-like_dom"/>
</dbReference>
<dbReference type="PANTHER" id="PTHR13966:SF5">
    <property type="entry name" value="ENDONUCLEASE G, MITOCHONDRIAL"/>
    <property type="match status" value="1"/>
</dbReference>
<comment type="similarity">
    <text evidence="2 10">Belongs to the DNA/RNA non-specific endonuclease family.</text>
</comment>
<proteinExistence type="inferred from homology"/>
<dbReference type="GO" id="GO:0016787">
    <property type="term" value="F:hydrolase activity"/>
    <property type="evidence" value="ECO:0007669"/>
    <property type="project" value="UniProtKB-KW"/>
</dbReference>
<evidence type="ECO:0000256" key="8">
    <source>
        <dbReference type="PIRSR" id="PIRSR640255-1"/>
    </source>
</evidence>
<name>L2F9T6_9GAMM</name>
<dbReference type="PROSITE" id="PS01070">
    <property type="entry name" value="NUCLEASE_NON_SPEC"/>
    <property type="match status" value="1"/>
</dbReference>
<keyword evidence="15" id="KW-1185">Reference proteome</keyword>
<dbReference type="SMART" id="SM00477">
    <property type="entry name" value="NUC"/>
    <property type="match status" value="1"/>
</dbReference>
<dbReference type="GO" id="GO:0004519">
    <property type="term" value="F:endonuclease activity"/>
    <property type="evidence" value="ECO:0007669"/>
    <property type="project" value="UniProtKB-UniRule"/>
</dbReference>
<evidence type="ECO:0000256" key="5">
    <source>
        <dbReference type="ARBA" id="ARBA00022759"/>
    </source>
</evidence>
<dbReference type="eggNOG" id="COG1864">
    <property type="taxonomic scope" value="Bacteria"/>
</dbReference>
<feature type="binding site" evidence="9">
    <location>
        <position position="170"/>
    </location>
    <ligand>
        <name>Mg(2+)</name>
        <dbReference type="ChEBI" id="CHEBI:18420"/>
        <note>catalytic</note>
    </ligand>
</feature>
<dbReference type="SUPFAM" id="SSF54060">
    <property type="entry name" value="His-Me finger endonucleases"/>
    <property type="match status" value="1"/>
</dbReference>
<evidence type="ECO:0000256" key="7">
    <source>
        <dbReference type="ARBA" id="ARBA00022842"/>
    </source>
</evidence>
<feature type="domain" description="DNA/RNA non-specific endonuclease/pyrophosphatase/phosphodiesterase" evidence="13">
    <location>
        <begin position="75"/>
        <end position="265"/>
    </location>
</feature>
<dbReference type="SMART" id="SM00892">
    <property type="entry name" value="Endonuclease_NS"/>
    <property type="match status" value="1"/>
</dbReference>
<feature type="domain" description="ENPP1-3/EXOG-like endonuclease/phosphodiesterase" evidence="12">
    <location>
        <begin position="76"/>
        <end position="265"/>
    </location>
</feature>
<dbReference type="STRING" id="1230338.MOMA_03950"/>
<reference evidence="14 15" key="1">
    <citation type="journal article" date="2013" name="Genome Announc.">
        <title>Genome Sequence of Moraxella macacae 0408225, a Novel Bacterial Species Isolated from a Cynomolgus Macaque with Epistaxis.</title>
        <authorList>
            <person name="Ladner J.T."/>
            <person name="Whitehouse C.A."/>
            <person name="Koroleva G.I."/>
            <person name="Palacios G.F."/>
        </authorList>
    </citation>
    <scope>NUCLEOTIDE SEQUENCE [LARGE SCALE GENOMIC DNA]</scope>
    <source>
        <strain evidence="14 15">0408225</strain>
    </source>
</reference>
<feature type="chain" id="PRO_5003957824" description="Endonuclease" evidence="11">
    <location>
        <begin position="34"/>
        <end position="318"/>
    </location>
</feature>
<dbReference type="PATRIC" id="fig|1230338.3.peg.856"/>
<evidence type="ECO:0000313" key="14">
    <source>
        <dbReference type="EMBL" id="ELA09526.1"/>
    </source>
</evidence>
<dbReference type="EC" id="3.1.30.-" evidence="10"/>
<keyword evidence="5 10" id="KW-0255">Endonuclease</keyword>
<feature type="signal peptide" evidence="11">
    <location>
        <begin position="1"/>
        <end position="33"/>
    </location>
</feature>
<evidence type="ECO:0000256" key="2">
    <source>
        <dbReference type="ARBA" id="ARBA00010052"/>
    </source>
</evidence>
<dbReference type="PANTHER" id="PTHR13966">
    <property type="entry name" value="ENDONUCLEASE RELATED"/>
    <property type="match status" value="1"/>
</dbReference>
<dbReference type="InterPro" id="IPR018524">
    <property type="entry name" value="DNA/RNA_endonuclease_AS"/>
</dbReference>
<dbReference type="Gene3D" id="3.40.570.10">
    <property type="entry name" value="Extracellular Endonuclease, subunit A"/>
    <property type="match status" value="1"/>
</dbReference>
<evidence type="ECO:0000313" key="15">
    <source>
        <dbReference type="Proteomes" id="UP000023795"/>
    </source>
</evidence>
<dbReference type="InterPro" id="IPR044925">
    <property type="entry name" value="His-Me_finger_sf"/>
</dbReference>
<sequence length="318" mass="36235">MISRIFSVGFLFVTTFLLVITMVFINVSAAATADTTQQDNHYYQQKHLNECPAHYYQNQNPQIINNKPLEIYYLCFSGFAIGYSADAKIALWSAEHLTADRIEQAGLLERKDNFHAEQRLPIHIQATLHDYKKQPYDRGHLSPNGDMATTEQQYDSFSLANIVPQNPDNNRKTWRSIESRTRYLTLKYNEAYVVTGPAFIGKNVKKINQKILVPTHLYKAIYIPSLNQAGVYFAPNDDSQYLEVISLEELALRTGIHAMPSVPINVQQIAMPLPTDGLDANLNNPAKNQTNVEDYEIFGFFINLLLEAFKWLISLPKS</sequence>
<keyword evidence="11" id="KW-0732">Signal</keyword>
<keyword evidence="3 10" id="KW-0540">Nuclease</keyword>
<dbReference type="Pfam" id="PF01223">
    <property type="entry name" value="Endonuclease_NS"/>
    <property type="match status" value="1"/>
</dbReference>
<evidence type="ECO:0000256" key="6">
    <source>
        <dbReference type="ARBA" id="ARBA00022801"/>
    </source>
</evidence>
<dbReference type="GO" id="GO:0003676">
    <property type="term" value="F:nucleic acid binding"/>
    <property type="evidence" value="ECO:0007669"/>
    <property type="project" value="InterPro"/>
</dbReference>